<gene>
    <name evidence="3" type="ORF">GCM10011380_05940</name>
</gene>
<feature type="transmembrane region" description="Helical" evidence="1">
    <location>
        <begin position="21"/>
        <end position="40"/>
    </location>
</feature>
<dbReference type="EMBL" id="BMIH01000001">
    <property type="protein sequence ID" value="GGB19170.1"/>
    <property type="molecule type" value="Genomic_DNA"/>
</dbReference>
<keyword evidence="4" id="KW-1185">Reference proteome</keyword>
<dbReference type="InterPro" id="IPR005804">
    <property type="entry name" value="FA_desaturase_dom"/>
</dbReference>
<reference evidence="3" key="1">
    <citation type="journal article" date="2014" name="Int. J. Syst. Evol. Microbiol.">
        <title>Complete genome sequence of Corynebacterium casei LMG S-19264T (=DSM 44701T), isolated from a smear-ripened cheese.</title>
        <authorList>
            <consortium name="US DOE Joint Genome Institute (JGI-PGF)"/>
            <person name="Walter F."/>
            <person name="Albersmeier A."/>
            <person name="Kalinowski J."/>
            <person name="Ruckert C."/>
        </authorList>
    </citation>
    <scope>NUCLEOTIDE SEQUENCE</scope>
    <source>
        <strain evidence="3">CGMCC 1.15330</strain>
    </source>
</reference>
<name>A0A916WQ61_9SPHN</name>
<dbReference type="RefSeq" id="WP_188657158.1">
    <property type="nucleotide sequence ID" value="NZ_BMIH01000001.1"/>
</dbReference>
<organism evidence="3 4">
    <name type="scientific">Sphingomonas metalli</name>
    <dbReference type="NCBI Taxonomy" id="1779358"/>
    <lineage>
        <taxon>Bacteria</taxon>
        <taxon>Pseudomonadati</taxon>
        <taxon>Pseudomonadota</taxon>
        <taxon>Alphaproteobacteria</taxon>
        <taxon>Sphingomonadales</taxon>
        <taxon>Sphingomonadaceae</taxon>
        <taxon>Sphingomonas</taxon>
    </lineage>
</organism>
<comment type="caution">
    <text evidence="3">The sequence shown here is derived from an EMBL/GenBank/DDBJ whole genome shotgun (WGS) entry which is preliminary data.</text>
</comment>
<keyword evidence="1" id="KW-1133">Transmembrane helix</keyword>
<dbReference type="Pfam" id="PF00487">
    <property type="entry name" value="FA_desaturase"/>
    <property type="match status" value="1"/>
</dbReference>
<evidence type="ECO:0000259" key="2">
    <source>
        <dbReference type="Pfam" id="PF00487"/>
    </source>
</evidence>
<proteinExistence type="predicted"/>
<evidence type="ECO:0000313" key="4">
    <source>
        <dbReference type="Proteomes" id="UP000623067"/>
    </source>
</evidence>
<keyword evidence="1" id="KW-0472">Membrane</keyword>
<reference evidence="3" key="2">
    <citation type="submission" date="2020-09" db="EMBL/GenBank/DDBJ databases">
        <authorList>
            <person name="Sun Q."/>
            <person name="Zhou Y."/>
        </authorList>
    </citation>
    <scope>NUCLEOTIDE SEQUENCE</scope>
    <source>
        <strain evidence="3">CGMCC 1.15330</strain>
    </source>
</reference>
<keyword evidence="1" id="KW-0812">Transmembrane</keyword>
<evidence type="ECO:0000313" key="3">
    <source>
        <dbReference type="EMBL" id="GGB19170.1"/>
    </source>
</evidence>
<dbReference type="GO" id="GO:0006629">
    <property type="term" value="P:lipid metabolic process"/>
    <property type="evidence" value="ECO:0007669"/>
    <property type="project" value="InterPro"/>
</dbReference>
<evidence type="ECO:0000256" key="1">
    <source>
        <dbReference type="SAM" id="Phobius"/>
    </source>
</evidence>
<dbReference type="Proteomes" id="UP000623067">
    <property type="component" value="Unassembled WGS sequence"/>
</dbReference>
<dbReference type="AlphaFoldDB" id="A0A916WQ61"/>
<protein>
    <recommendedName>
        <fullName evidence="2">Fatty acid desaturase domain-containing protein</fullName>
    </recommendedName>
</protein>
<sequence length="303" mass="34268">MRQGRRGTKGEFPIRVEWPTVGVAIAVYGGWLALTAWHAALPWPVLALAGGWLIAWHGSLQHEVIHGHPTGRRGIDDAIGSVPLSLWLPYAVYRRSHLLHHGTAAITDPFDDPESRYIARPSRWQRIRATVQATLLGHLLIGPAIVIGRFLASEAQRLRRAPRQVLRDWTPHLIATALVLLWLRRMDLGIDTYLACFVYPGTALSLLRSYAEHRAELATPGRAATVESRGALSLLFLHNNLHVAHHERPRLPWYRLPAYHRANRARFSAAGTRRYAGYREVLRRYLLAPHDAAVHPHYQEVQP</sequence>
<feature type="domain" description="Fatty acid desaturase" evidence="2">
    <location>
        <begin position="37"/>
        <end position="272"/>
    </location>
</feature>
<accession>A0A916WQ61</accession>